<dbReference type="CDD" id="cd00303">
    <property type="entry name" value="retropepsin_like"/>
    <property type="match status" value="1"/>
</dbReference>
<feature type="compositionally biased region" description="Basic and acidic residues" evidence="17">
    <location>
        <begin position="228"/>
        <end position="262"/>
    </location>
</feature>
<evidence type="ECO:0000313" key="21">
    <source>
        <dbReference type="EMBL" id="CAH9114106.1"/>
    </source>
</evidence>
<evidence type="ECO:0000256" key="8">
    <source>
        <dbReference type="ARBA" id="ARBA00022759"/>
    </source>
</evidence>
<dbReference type="Proteomes" id="UP001152484">
    <property type="component" value="Unassembled WGS sequence"/>
</dbReference>
<dbReference type="Pfam" id="PF00098">
    <property type="entry name" value="zf-CCHC"/>
    <property type="match status" value="1"/>
</dbReference>
<dbReference type="InterPro" id="IPR001969">
    <property type="entry name" value="Aspartic_peptidase_AS"/>
</dbReference>
<feature type="compositionally biased region" description="Low complexity" evidence="17">
    <location>
        <begin position="336"/>
        <end position="378"/>
    </location>
</feature>
<dbReference type="InterPro" id="IPR050951">
    <property type="entry name" value="Retrovirus_Pol_polyprotein"/>
</dbReference>
<dbReference type="GO" id="GO:0015074">
    <property type="term" value="P:DNA integration"/>
    <property type="evidence" value="ECO:0007669"/>
    <property type="project" value="UniProtKB-KW"/>
</dbReference>
<keyword evidence="11" id="KW-0229">DNA integration</keyword>
<keyword evidence="5" id="KW-0540">Nuclease</keyword>
<dbReference type="GO" id="GO:0008270">
    <property type="term" value="F:zinc ion binding"/>
    <property type="evidence" value="ECO:0007669"/>
    <property type="project" value="UniProtKB-KW"/>
</dbReference>
<feature type="region of interest" description="Disordered" evidence="17">
    <location>
        <begin position="226"/>
        <end position="276"/>
    </location>
</feature>
<dbReference type="Pfam" id="PF03732">
    <property type="entry name" value="Retrotrans_gag"/>
    <property type="match status" value="1"/>
</dbReference>
<dbReference type="InterPro" id="IPR021109">
    <property type="entry name" value="Peptidase_aspartic_dom_sf"/>
</dbReference>
<keyword evidence="7" id="KW-0064">Aspartyl protease</keyword>
<dbReference type="InterPro" id="IPR036397">
    <property type="entry name" value="RNaseH_sf"/>
</dbReference>
<dbReference type="GO" id="GO:0004190">
    <property type="term" value="F:aspartic-type endopeptidase activity"/>
    <property type="evidence" value="ECO:0007669"/>
    <property type="project" value="UniProtKB-KW"/>
</dbReference>
<protein>
    <recommendedName>
        <fullName evidence="1">RNA-directed DNA polymerase</fullName>
        <ecNumber evidence="1">2.7.7.49</ecNumber>
    </recommendedName>
</protein>
<dbReference type="InterPro" id="IPR043502">
    <property type="entry name" value="DNA/RNA_pol_sf"/>
</dbReference>
<dbReference type="GO" id="GO:0004519">
    <property type="term" value="F:endonuclease activity"/>
    <property type="evidence" value="ECO:0007669"/>
    <property type="project" value="UniProtKB-KW"/>
</dbReference>
<feature type="domain" description="Reverse transcriptase" evidence="19">
    <location>
        <begin position="617"/>
        <end position="796"/>
    </location>
</feature>
<dbReference type="InterPro" id="IPR043128">
    <property type="entry name" value="Rev_trsase/Diguanyl_cyclase"/>
</dbReference>
<evidence type="ECO:0000256" key="16">
    <source>
        <dbReference type="PROSITE-ProRule" id="PRU00047"/>
    </source>
</evidence>
<dbReference type="OrthoDB" id="1723377at2759"/>
<name>A0A9P1EMA6_CUSEU</name>
<feature type="compositionally biased region" description="Gly residues" evidence="17">
    <location>
        <begin position="319"/>
        <end position="335"/>
    </location>
</feature>
<dbReference type="GO" id="GO:0003677">
    <property type="term" value="F:DNA binding"/>
    <property type="evidence" value="ECO:0007669"/>
    <property type="project" value="UniProtKB-KW"/>
</dbReference>
<evidence type="ECO:0000256" key="9">
    <source>
        <dbReference type="ARBA" id="ARBA00022801"/>
    </source>
</evidence>
<keyword evidence="6" id="KW-0479">Metal-binding</keyword>
<dbReference type="InterPro" id="IPR041373">
    <property type="entry name" value="RT_RNaseH"/>
</dbReference>
<dbReference type="EC" id="2.7.7.49" evidence="1"/>
<dbReference type="InterPro" id="IPR056924">
    <property type="entry name" value="SH3_Tf2-1"/>
</dbReference>
<evidence type="ECO:0000256" key="10">
    <source>
        <dbReference type="ARBA" id="ARBA00022842"/>
    </source>
</evidence>
<dbReference type="SMART" id="SM00343">
    <property type="entry name" value="ZnF_C2HC"/>
    <property type="match status" value="1"/>
</dbReference>
<dbReference type="GO" id="GO:0003887">
    <property type="term" value="F:DNA-directed DNA polymerase activity"/>
    <property type="evidence" value="ECO:0007669"/>
    <property type="project" value="UniProtKB-KW"/>
</dbReference>
<dbReference type="PROSITE" id="PS50994">
    <property type="entry name" value="INTEGRASE"/>
    <property type="match status" value="1"/>
</dbReference>
<dbReference type="InterPro" id="IPR041588">
    <property type="entry name" value="Integrase_H2C2"/>
</dbReference>
<dbReference type="Gene3D" id="3.30.70.270">
    <property type="match status" value="2"/>
</dbReference>
<dbReference type="Pfam" id="PF00078">
    <property type="entry name" value="RVT_1"/>
    <property type="match status" value="1"/>
</dbReference>
<evidence type="ECO:0000313" key="22">
    <source>
        <dbReference type="Proteomes" id="UP001152484"/>
    </source>
</evidence>
<evidence type="ECO:0000256" key="7">
    <source>
        <dbReference type="ARBA" id="ARBA00022750"/>
    </source>
</evidence>
<dbReference type="GO" id="GO:0003964">
    <property type="term" value="F:RNA-directed DNA polymerase activity"/>
    <property type="evidence" value="ECO:0007669"/>
    <property type="project" value="UniProtKB-KW"/>
</dbReference>
<dbReference type="Gene3D" id="3.10.10.10">
    <property type="entry name" value="HIV Type 1 Reverse Transcriptase, subunit A, domain 1"/>
    <property type="match status" value="1"/>
</dbReference>
<keyword evidence="13" id="KW-0239">DNA-directed DNA polymerase</keyword>
<keyword evidence="16" id="KW-0863">Zinc-finger</keyword>
<dbReference type="PROSITE" id="PS50158">
    <property type="entry name" value="ZF_CCHC"/>
    <property type="match status" value="1"/>
</dbReference>
<keyword evidence="10" id="KW-0460">Magnesium</keyword>
<dbReference type="SUPFAM" id="SSF56672">
    <property type="entry name" value="DNA/RNA polymerases"/>
    <property type="match status" value="1"/>
</dbReference>
<dbReference type="Gene3D" id="3.30.420.10">
    <property type="entry name" value="Ribonuclease H-like superfamily/Ribonuclease H"/>
    <property type="match status" value="1"/>
</dbReference>
<evidence type="ECO:0000256" key="11">
    <source>
        <dbReference type="ARBA" id="ARBA00022908"/>
    </source>
</evidence>
<keyword evidence="2" id="KW-0645">Protease</keyword>
<dbReference type="CDD" id="cd01647">
    <property type="entry name" value="RT_LTR"/>
    <property type="match status" value="1"/>
</dbReference>
<evidence type="ECO:0000259" key="19">
    <source>
        <dbReference type="PROSITE" id="PS50878"/>
    </source>
</evidence>
<proteinExistence type="predicted"/>
<dbReference type="PANTHER" id="PTHR37984">
    <property type="entry name" value="PROTEIN CBG26694"/>
    <property type="match status" value="1"/>
</dbReference>
<dbReference type="FunFam" id="3.10.10.10:FF:000007">
    <property type="entry name" value="Retrovirus-related Pol polyprotein from transposon 17.6-like Protein"/>
    <property type="match status" value="1"/>
</dbReference>
<keyword evidence="8" id="KW-0255">Endonuclease</keyword>
<comment type="caution">
    <text evidence="21">The sequence shown here is derived from an EMBL/GenBank/DDBJ whole genome shotgun (WGS) entry which is preliminary data.</text>
</comment>
<evidence type="ECO:0000259" key="18">
    <source>
        <dbReference type="PROSITE" id="PS50158"/>
    </source>
</evidence>
<dbReference type="Gene3D" id="2.40.70.10">
    <property type="entry name" value="Acid Proteases"/>
    <property type="match status" value="1"/>
</dbReference>
<dbReference type="CDD" id="cd09274">
    <property type="entry name" value="RNase_HI_RT_Ty3"/>
    <property type="match status" value="1"/>
</dbReference>
<organism evidence="21 22">
    <name type="scientific">Cuscuta europaea</name>
    <name type="common">European dodder</name>
    <dbReference type="NCBI Taxonomy" id="41803"/>
    <lineage>
        <taxon>Eukaryota</taxon>
        <taxon>Viridiplantae</taxon>
        <taxon>Streptophyta</taxon>
        <taxon>Embryophyta</taxon>
        <taxon>Tracheophyta</taxon>
        <taxon>Spermatophyta</taxon>
        <taxon>Magnoliopsida</taxon>
        <taxon>eudicotyledons</taxon>
        <taxon>Gunneridae</taxon>
        <taxon>Pentapetalae</taxon>
        <taxon>asterids</taxon>
        <taxon>lamiids</taxon>
        <taxon>Solanales</taxon>
        <taxon>Convolvulaceae</taxon>
        <taxon>Cuscuteae</taxon>
        <taxon>Cuscuta</taxon>
        <taxon>Cuscuta subgen. Cuscuta</taxon>
    </lineage>
</organism>
<keyword evidence="12" id="KW-0695">RNA-directed DNA polymerase</keyword>
<evidence type="ECO:0000256" key="6">
    <source>
        <dbReference type="ARBA" id="ARBA00022723"/>
    </source>
</evidence>
<dbReference type="Pfam" id="PF08284">
    <property type="entry name" value="RVP_2"/>
    <property type="match status" value="1"/>
</dbReference>
<evidence type="ECO:0000256" key="4">
    <source>
        <dbReference type="ARBA" id="ARBA00022695"/>
    </source>
</evidence>
<feature type="domain" description="CCHC-type" evidence="18">
    <location>
        <begin position="302"/>
        <end position="317"/>
    </location>
</feature>
<evidence type="ECO:0000259" key="20">
    <source>
        <dbReference type="PROSITE" id="PS50994"/>
    </source>
</evidence>
<accession>A0A9P1EMA6</accession>
<feature type="region of interest" description="Disordered" evidence="17">
    <location>
        <begin position="316"/>
        <end position="378"/>
    </location>
</feature>
<dbReference type="SUPFAM" id="SSF50630">
    <property type="entry name" value="Acid proteases"/>
    <property type="match status" value="1"/>
</dbReference>
<dbReference type="FunFam" id="3.10.20.370:FF:000001">
    <property type="entry name" value="Retrovirus-related Pol polyprotein from transposon 17.6-like protein"/>
    <property type="match status" value="1"/>
</dbReference>
<evidence type="ECO:0000256" key="14">
    <source>
        <dbReference type="ARBA" id="ARBA00023125"/>
    </source>
</evidence>
<dbReference type="InterPro" id="IPR001584">
    <property type="entry name" value="Integrase_cat-core"/>
</dbReference>
<dbReference type="InterPro" id="IPR012337">
    <property type="entry name" value="RNaseH-like_sf"/>
</dbReference>
<dbReference type="FunFam" id="3.30.70.270:FF:000020">
    <property type="entry name" value="Transposon Tf2-6 polyprotein-like Protein"/>
    <property type="match status" value="1"/>
</dbReference>
<keyword evidence="16" id="KW-0862">Zinc</keyword>
<keyword evidence="4" id="KW-0548">Nucleotidyltransferase</keyword>
<keyword evidence="15" id="KW-0233">DNA recombination</keyword>
<dbReference type="Pfam" id="PF24626">
    <property type="entry name" value="SH3_Tf2-1"/>
    <property type="match status" value="1"/>
</dbReference>
<gene>
    <name evidence="21" type="ORF">CEURO_LOCUS20269</name>
</gene>
<dbReference type="Gene3D" id="1.10.340.70">
    <property type="match status" value="1"/>
</dbReference>
<dbReference type="GO" id="GO:0006310">
    <property type="term" value="P:DNA recombination"/>
    <property type="evidence" value="ECO:0007669"/>
    <property type="project" value="UniProtKB-KW"/>
</dbReference>
<dbReference type="GO" id="GO:0006508">
    <property type="term" value="P:proteolysis"/>
    <property type="evidence" value="ECO:0007669"/>
    <property type="project" value="UniProtKB-KW"/>
</dbReference>
<dbReference type="PANTHER" id="PTHR37984:SF5">
    <property type="entry name" value="PROTEIN NYNRIN-LIKE"/>
    <property type="match status" value="1"/>
</dbReference>
<dbReference type="PROSITE" id="PS00141">
    <property type="entry name" value="ASP_PROTEASE"/>
    <property type="match status" value="1"/>
</dbReference>
<keyword evidence="3" id="KW-0808">Transferase</keyword>
<evidence type="ECO:0000256" key="1">
    <source>
        <dbReference type="ARBA" id="ARBA00012493"/>
    </source>
</evidence>
<dbReference type="Pfam" id="PF17917">
    <property type="entry name" value="RT_RNaseH"/>
    <property type="match status" value="1"/>
</dbReference>
<dbReference type="PROSITE" id="PS50878">
    <property type="entry name" value="RT_POL"/>
    <property type="match status" value="1"/>
</dbReference>
<evidence type="ECO:0000256" key="13">
    <source>
        <dbReference type="ARBA" id="ARBA00022932"/>
    </source>
</evidence>
<evidence type="ECO:0000256" key="3">
    <source>
        <dbReference type="ARBA" id="ARBA00022679"/>
    </source>
</evidence>
<dbReference type="Pfam" id="PF17921">
    <property type="entry name" value="Integrase_H2C2"/>
    <property type="match status" value="1"/>
</dbReference>
<reference evidence="21" key="1">
    <citation type="submission" date="2022-07" db="EMBL/GenBank/DDBJ databases">
        <authorList>
            <person name="Macas J."/>
            <person name="Novak P."/>
            <person name="Neumann P."/>
        </authorList>
    </citation>
    <scope>NUCLEOTIDE SEQUENCE</scope>
</reference>
<keyword evidence="22" id="KW-1185">Reference proteome</keyword>
<evidence type="ECO:0000256" key="17">
    <source>
        <dbReference type="SAM" id="MobiDB-lite"/>
    </source>
</evidence>
<evidence type="ECO:0000256" key="2">
    <source>
        <dbReference type="ARBA" id="ARBA00022670"/>
    </source>
</evidence>
<dbReference type="InterPro" id="IPR000477">
    <property type="entry name" value="RT_dom"/>
</dbReference>
<evidence type="ECO:0000256" key="12">
    <source>
        <dbReference type="ARBA" id="ARBA00022918"/>
    </source>
</evidence>
<keyword evidence="14" id="KW-0238">DNA-binding</keyword>
<evidence type="ECO:0000256" key="5">
    <source>
        <dbReference type="ARBA" id="ARBA00022722"/>
    </source>
</evidence>
<dbReference type="SUPFAM" id="SSF53098">
    <property type="entry name" value="Ribonuclease H-like"/>
    <property type="match status" value="1"/>
</dbReference>
<dbReference type="EMBL" id="CAMAPE010000062">
    <property type="protein sequence ID" value="CAH9114106.1"/>
    <property type="molecule type" value="Genomic_DNA"/>
</dbReference>
<feature type="domain" description="Integrase catalytic" evidence="20">
    <location>
        <begin position="1168"/>
        <end position="1331"/>
    </location>
</feature>
<keyword evidence="9" id="KW-0378">Hydrolase</keyword>
<dbReference type="InterPro" id="IPR001878">
    <property type="entry name" value="Znf_CCHC"/>
</dbReference>
<dbReference type="InterPro" id="IPR005162">
    <property type="entry name" value="Retrotrans_gag_dom"/>
</dbReference>
<evidence type="ECO:0000256" key="15">
    <source>
        <dbReference type="ARBA" id="ARBA00023172"/>
    </source>
</evidence>
<sequence>MPPRRDPNVVPTNAELAQTVHLLTQLTHTIANAVLQNNQPRNNSNDMETRVATRNPPSFLGQEDPIILENWIRTFDKLFDAINCPAEERVDIAVYYLHEEADKWWVNVGLGLRAQPDFTWERFKQALRKRFYPPHVQAENYDKFLHLKQGEMTVQEYHTKFVSLAEFASSLVPDEESKIEKFIRGLNYDTQKALSVQACQTLDDAYYRAAKHYRVIQLQREAHKKIRKNEEENKEREKRPKTHHQEQQPPWKRDNQPQEGRKFPGQGPRHDHRNMKSDRHYYCQKCKRDHPGVDCDGRVVNCFTCGKMGHRAFECRSGSGAGSQGQGINRGGGNQGWNHPKAGANRDNNNRGNQGGDANRAQNQNQGGGNNNKNNAPNQGRIYVMNQAQARAHDVVAGIINVNNTPAYVLFDSGASHSFISSSFVKKLKIESTTSIELNVKTAANKVVACRGVYTDVPIAIAEVNLPGDLVQFDLEDIDVVLGMDWLGRYKAKILCGEQKVIMKSPDGKRVSFKATTDKPGVKLMTIQQMKRYVRKGCEAYLCMVKDLNAEDKAIEQISVVNEFLDVFPDEIPGMPPEREIEFSIELMPGTTPISKAPYRMAPKEMQELKEQLEELLEKGYIKPSVSPWGAPVLFVKKKDGSLRLCIDYRELNRVTVKNKYPLPRIDDLFDQLKGAGVFSKIDLRSGYHQVRIAEKDIPKTAFRTRYGHYEFTVMPFGLTNAPAVFMDLMNRVFRPYLDAFVVVFIDDILVYSKSPKDHEEHLRIVLQTLRENQLYAKFSKCDFWRDRVAFLGHIITKEGVSVDPSKIEAITEWRAPTTVTEVRSFLGLAGYYRRFVKDFSKIARPLTNLMKKTTRFQWSEDCEMAFQELKKRLTTAPVLTLPSGTEGFEIYCDASKNGLGCVLMQNRKVVAYASRQLKVHEVNYPTHDLELAAVVFALKIWRHYLYGPPCKIFTDHKSLKYIFTQKELNMRQRRWLELVKDYDLEIQYHEGKANVVADALSRKTEHTSRAAWILPEELYQEFQKLNLEVKEHGEVEGEIRLYTMTILPSIFDEIKVGQPGDVKLERVKEGMKDGVNGPFQLHEDGSIRYKGRWCVPMKCEHIKRQIMEEGHNTPYSVHPGGDKLYKDLKKNFWWPKMKKEVAEFVSRCLNCQKVKAERCKPKGLVQSLEVPTWKWDSISMDFVGGLPLTKSGKDKIWVIVDRLTKTARFIPMNETWSMDKLARAYIKHVVKYHGVPRDIVSDRDSRFLSQFWKELQAAMGTKLKLSTAFHPTTDGQTERTIQTLEDMLRACVLDLQGSWDEHLDLIEFSYNNSYHASIKMAPYEALYGQKCRSPLCWGDMVDKVVLGPQYLQDTMEKVKIIQARMKAAQDRQKSYADLGRKPAEFEVGEKILLKVSPTKGVMRFGKKGKLSPRFIGPYDVLERVGRVAYRLALPTELSKVRHGLNPFLHSYKIELPTNDTLTCTRYTTYSMYPS</sequence>